<dbReference type="EMBL" id="GBRH01280664">
    <property type="protein sequence ID" value="JAD17231.1"/>
    <property type="molecule type" value="Transcribed_RNA"/>
</dbReference>
<evidence type="ECO:0000313" key="1">
    <source>
        <dbReference type="EMBL" id="JAD17231.1"/>
    </source>
</evidence>
<proteinExistence type="predicted"/>
<dbReference type="AlphaFoldDB" id="A0A0A9TPT2"/>
<protein>
    <submittedName>
        <fullName evidence="1">Uncharacterized protein</fullName>
    </submittedName>
</protein>
<reference evidence="1" key="2">
    <citation type="journal article" date="2015" name="Data Brief">
        <title>Shoot transcriptome of the giant reed, Arundo donax.</title>
        <authorList>
            <person name="Barrero R.A."/>
            <person name="Guerrero F.D."/>
            <person name="Moolhuijzen P."/>
            <person name="Goolsby J.A."/>
            <person name="Tidwell J."/>
            <person name="Bellgard S.E."/>
            <person name="Bellgard M.I."/>
        </authorList>
    </citation>
    <scope>NUCLEOTIDE SEQUENCE</scope>
    <source>
        <tissue evidence="1">Shoot tissue taken approximately 20 cm above the soil surface</tissue>
    </source>
</reference>
<organism evidence="1">
    <name type="scientific">Arundo donax</name>
    <name type="common">Giant reed</name>
    <name type="synonym">Donax arundinaceus</name>
    <dbReference type="NCBI Taxonomy" id="35708"/>
    <lineage>
        <taxon>Eukaryota</taxon>
        <taxon>Viridiplantae</taxon>
        <taxon>Streptophyta</taxon>
        <taxon>Embryophyta</taxon>
        <taxon>Tracheophyta</taxon>
        <taxon>Spermatophyta</taxon>
        <taxon>Magnoliopsida</taxon>
        <taxon>Liliopsida</taxon>
        <taxon>Poales</taxon>
        <taxon>Poaceae</taxon>
        <taxon>PACMAD clade</taxon>
        <taxon>Arundinoideae</taxon>
        <taxon>Arundineae</taxon>
        <taxon>Arundo</taxon>
    </lineage>
</organism>
<reference evidence="1" key="1">
    <citation type="submission" date="2014-09" db="EMBL/GenBank/DDBJ databases">
        <authorList>
            <person name="Magalhaes I.L.F."/>
            <person name="Oliveira U."/>
            <person name="Santos F.R."/>
            <person name="Vidigal T.H.D.A."/>
            <person name="Brescovit A.D."/>
            <person name="Santos A.J."/>
        </authorList>
    </citation>
    <scope>NUCLEOTIDE SEQUENCE</scope>
    <source>
        <tissue evidence="1">Shoot tissue taken approximately 20 cm above the soil surface</tissue>
    </source>
</reference>
<accession>A0A0A9TPT2</accession>
<name>A0A0A9TPT2_ARUDO</name>
<sequence length="50" mass="5745">MLCKQIKYDKIMHACAHVSLFSNIVDRMKAKIIHYSFPTLIHIPTAAVMD</sequence>